<dbReference type="InterPro" id="IPR029063">
    <property type="entry name" value="SAM-dependent_MTases_sf"/>
</dbReference>
<comment type="caution">
    <text evidence="6">The sequence shown here is derived from an EMBL/GenBank/DDBJ whole genome shotgun (WGS) entry which is preliminary data.</text>
</comment>
<evidence type="ECO:0000256" key="2">
    <source>
        <dbReference type="ARBA" id="ARBA00022679"/>
    </source>
</evidence>
<keyword evidence="1 6" id="KW-0489">Methyltransferase</keyword>
<organism evidence="6 7">
    <name type="scientific">Nocardiopsis sinuspersici</name>
    <dbReference type="NCBI Taxonomy" id="501010"/>
    <lineage>
        <taxon>Bacteria</taxon>
        <taxon>Bacillati</taxon>
        <taxon>Actinomycetota</taxon>
        <taxon>Actinomycetes</taxon>
        <taxon>Streptosporangiales</taxon>
        <taxon>Nocardiopsidaceae</taxon>
        <taxon>Nocardiopsis</taxon>
    </lineage>
</organism>
<dbReference type="GO" id="GO:0008168">
    <property type="term" value="F:methyltransferase activity"/>
    <property type="evidence" value="ECO:0007669"/>
    <property type="project" value="UniProtKB-KW"/>
</dbReference>
<keyword evidence="7" id="KW-1185">Reference proteome</keyword>
<dbReference type="RefSeq" id="WP_077693427.1">
    <property type="nucleotide sequence ID" value="NZ_MCOK01000001.1"/>
</dbReference>
<dbReference type="EMBL" id="MCOK01000001">
    <property type="protein sequence ID" value="OOC57010.1"/>
    <property type="molecule type" value="Genomic_DNA"/>
</dbReference>
<feature type="domain" description="Methyltransferase type 12" evidence="5">
    <location>
        <begin position="59"/>
        <end position="160"/>
    </location>
</feature>
<evidence type="ECO:0000256" key="3">
    <source>
        <dbReference type="ARBA" id="ARBA00022691"/>
    </source>
</evidence>
<sequence>MSDQVRQRGSGRPERNPFDDGVQGWLRWRETPWGGLRYRLVEHTLAMAAERLGRRCRVLDVGGGDGGDGLPLAARGHEVTVLDNSPALLALAEERAAAEGLEHVLRTVRADLDDLATGVPAAEFGADYDMVLCHNVVQYTPDTADTVGVLARAVRKGGTISLLAPNPAMDVLAAAVRGGDPAGALALLDADAVRSQAFGRDMRRIERQEAEAALGEHGCVVTHRFGVRCVIDLMPDDERKHDERFLAELQRLELALRDQEAFQRTARFWHVLAARG</sequence>
<name>A0A1V3C9H6_9ACTN</name>
<keyword evidence="2 6" id="KW-0808">Transferase</keyword>
<proteinExistence type="predicted"/>
<dbReference type="Pfam" id="PF08242">
    <property type="entry name" value="Methyltransf_12"/>
    <property type="match status" value="1"/>
</dbReference>
<dbReference type="PANTHER" id="PTHR43464:SF19">
    <property type="entry name" value="UBIQUINONE BIOSYNTHESIS O-METHYLTRANSFERASE, MITOCHONDRIAL"/>
    <property type="match status" value="1"/>
</dbReference>
<dbReference type="Proteomes" id="UP000189004">
    <property type="component" value="Unassembled WGS sequence"/>
</dbReference>
<evidence type="ECO:0000313" key="7">
    <source>
        <dbReference type="Proteomes" id="UP000189004"/>
    </source>
</evidence>
<keyword evidence="3" id="KW-0949">S-adenosyl-L-methionine</keyword>
<evidence type="ECO:0000256" key="4">
    <source>
        <dbReference type="SAM" id="MobiDB-lite"/>
    </source>
</evidence>
<evidence type="ECO:0000256" key="1">
    <source>
        <dbReference type="ARBA" id="ARBA00022603"/>
    </source>
</evidence>
<accession>A0A1V3C9H6</accession>
<dbReference type="PANTHER" id="PTHR43464">
    <property type="entry name" value="METHYLTRANSFERASE"/>
    <property type="match status" value="1"/>
</dbReference>
<evidence type="ECO:0000313" key="6">
    <source>
        <dbReference type="EMBL" id="OOC57010.1"/>
    </source>
</evidence>
<evidence type="ECO:0000259" key="5">
    <source>
        <dbReference type="Pfam" id="PF08242"/>
    </source>
</evidence>
<dbReference type="Gene3D" id="3.40.50.150">
    <property type="entry name" value="Vaccinia Virus protein VP39"/>
    <property type="match status" value="1"/>
</dbReference>
<dbReference type="STRING" id="501010.NOSIN_05485"/>
<feature type="region of interest" description="Disordered" evidence="4">
    <location>
        <begin position="1"/>
        <end position="21"/>
    </location>
</feature>
<reference evidence="7" key="1">
    <citation type="submission" date="2016-08" db="EMBL/GenBank/DDBJ databases">
        <authorList>
            <person name="Tokovenko B."/>
            <person name="Kalinowski J."/>
        </authorList>
    </citation>
    <scope>NUCLEOTIDE SEQUENCE [LARGE SCALE GENOMIC DNA]</scope>
    <source>
        <strain evidence="7">UTMC102</strain>
    </source>
</reference>
<dbReference type="GO" id="GO:0032259">
    <property type="term" value="P:methylation"/>
    <property type="evidence" value="ECO:0007669"/>
    <property type="project" value="UniProtKB-KW"/>
</dbReference>
<protein>
    <submittedName>
        <fullName evidence="6">Methyltransferase type 12</fullName>
    </submittedName>
</protein>
<gene>
    <name evidence="6" type="ORF">NOSIN_05485</name>
</gene>
<dbReference type="AlphaFoldDB" id="A0A1V3C9H6"/>
<dbReference type="SUPFAM" id="SSF53335">
    <property type="entry name" value="S-adenosyl-L-methionine-dependent methyltransferases"/>
    <property type="match status" value="1"/>
</dbReference>
<dbReference type="InterPro" id="IPR013217">
    <property type="entry name" value="Methyltransf_12"/>
</dbReference>